<accession>A0A382DA92</accession>
<dbReference type="NCBIfam" id="NF007139">
    <property type="entry name" value="PRK09585.1-3"/>
    <property type="match status" value="1"/>
</dbReference>
<dbReference type="InterPro" id="IPR043129">
    <property type="entry name" value="ATPase_NBD"/>
</dbReference>
<dbReference type="Pfam" id="PF03702">
    <property type="entry name" value="AnmK"/>
    <property type="match status" value="1"/>
</dbReference>
<dbReference type="PANTHER" id="PTHR30605">
    <property type="entry name" value="ANHYDRO-N-ACETYLMURAMIC ACID KINASE"/>
    <property type="match status" value="1"/>
</dbReference>
<dbReference type="InterPro" id="IPR005338">
    <property type="entry name" value="Anhydro_N_Ac-Mur_kinase"/>
</dbReference>
<name>A0A382DA92_9ZZZZ</name>
<dbReference type="EMBL" id="UINC01038236">
    <property type="protein sequence ID" value="SVB34952.1"/>
    <property type="molecule type" value="Genomic_DNA"/>
</dbReference>
<dbReference type="GO" id="GO:0005524">
    <property type="term" value="F:ATP binding"/>
    <property type="evidence" value="ECO:0007669"/>
    <property type="project" value="InterPro"/>
</dbReference>
<dbReference type="GO" id="GO:0016773">
    <property type="term" value="F:phosphotransferase activity, alcohol group as acceptor"/>
    <property type="evidence" value="ECO:0007669"/>
    <property type="project" value="InterPro"/>
</dbReference>
<dbReference type="Gene3D" id="3.30.420.40">
    <property type="match status" value="2"/>
</dbReference>
<organism evidence="1">
    <name type="scientific">marine metagenome</name>
    <dbReference type="NCBI Taxonomy" id="408172"/>
    <lineage>
        <taxon>unclassified sequences</taxon>
        <taxon>metagenomes</taxon>
        <taxon>ecological metagenomes</taxon>
    </lineage>
</organism>
<gene>
    <name evidence="1" type="ORF">METZ01_LOCUS187806</name>
</gene>
<dbReference type="GO" id="GO:0006040">
    <property type="term" value="P:amino sugar metabolic process"/>
    <property type="evidence" value="ECO:0007669"/>
    <property type="project" value="InterPro"/>
</dbReference>
<sequence length="376" mass="41702">MSKRMKSNYYIGVMSGTSIDSIDAVLMEIKSKSWSLVETLSRKFPEQLRKDLLEISRNKQKIDLRELIELDIKTGVAFAKCTNRLIKKAKINSKKINAIGLHGQTIMHHINTKYPGSLQIGNPSTVAQITGIGVVCDFRNPDITSGGQGAPLAPVFHSWLFGTKKKNRVVVNIGGIANISFLGKNKYLSGYDIGPGNVLMDVWASKHNHGNYDNNGNWAKGGKINMGLLNSFKSDPFFKKKPPKSTGTDYFNLQWITDHCQKNTPDKLRPRDIQSTLLELTTSTIIDAITAWPQSELALCGGGVKNKHMIAMLRKKLQVSLHSTADWGINPEWIEAAGFAYLAKQRIENKRSYLGQTTGSKSKVMLGAIYEPPLPT</sequence>
<evidence type="ECO:0008006" key="2">
    <source>
        <dbReference type="Google" id="ProtNLM"/>
    </source>
</evidence>
<evidence type="ECO:0000313" key="1">
    <source>
        <dbReference type="EMBL" id="SVB34952.1"/>
    </source>
</evidence>
<proteinExistence type="inferred from homology"/>
<dbReference type="GO" id="GO:0009254">
    <property type="term" value="P:peptidoglycan turnover"/>
    <property type="evidence" value="ECO:0007669"/>
    <property type="project" value="InterPro"/>
</dbReference>
<dbReference type="HAMAP" id="MF_01270">
    <property type="entry name" value="AnhMurNAc_kinase"/>
    <property type="match status" value="1"/>
</dbReference>
<protein>
    <recommendedName>
        <fullName evidence="2">Anhydro-N-acetylmuramic acid kinase</fullName>
    </recommendedName>
</protein>
<reference evidence="1" key="1">
    <citation type="submission" date="2018-05" db="EMBL/GenBank/DDBJ databases">
        <authorList>
            <person name="Lanie J.A."/>
            <person name="Ng W.-L."/>
            <person name="Kazmierczak K.M."/>
            <person name="Andrzejewski T.M."/>
            <person name="Davidsen T.M."/>
            <person name="Wayne K.J."/>
            <person name="Tettelin H."/>
            <person name="Glass J.I."/>
            <person name="Rusch D."/>
            <person name="Podicherti R."/>
            <person name="Tsui H.-C.T."/>
            <person name="Winkler M.E."/>
        </authorList>
    </citation>
    <scope>NUCLEOTIDE SEQUENCE</scope>
</reference>
<dbReference type="AlphaFoldDB" id="A0A382DA92"/>
<dbReference type="PANTHER" id="PTHR30605:SF0">
    <property type="entry name" value="ANHYDRO-N-ACETYLMURAMIC ACID KINASE"/>
    <property type="match status" value="1"/>
</dbReference>
<dbReference type="SUPFAM" id="SSF53067">
    <property type="entry name" value="Actin-like ATPase domain"/>
    <property type="match status" value="1"/>
</dbReference>